<comment type="caution">
    <text evidence="1">The sequence shown here is derived from an EMBL/GenBank/DDBJ whole genome shotgun (WGS) entry which is preliminary data.</text>
</comment>
<sequence length="155" mass="17464">IARSAKHFSNKDLISKLKNNYLEAIYKDKILNGWTQPVTALEKNTGDESKILPFGMQCFKELKDNTIVASSKIGSVFFLPLQDTNKKTKIFQSNDNLAFDCITVKENYNFDFLAYGEMNTLYKHLKESDVLTSIDTGNLPIGIISSIVGDDKNGW</sequence>
<name>A0A3R9RSH6_ACIBA</name>
<reference evidence="1 2" key="1">
    <citation type="submission" date="2018-10" db="EMBL/GenBank/DDBJ databases">
        <title>GWAS and RNA-Seq identify cryptic mechanisms of antimicrobial resistance in Acinetobacter baumannii.</title>
        <authorList>
            <person name="Sahl J.W."/>
        </authorList>
    </citation>
    <scope>NUCLEOTIDE SEQUENCE [LARGE SCALE GENOMIC DNA]</scope>
    <source>
        <strain evidence="1 2">TG28175</strain>
    </source>
</reference>
<protein>
    <submittedName>
        <fullName evidence="1">Exo-alpha-sialidase</fullName>
    </submittedName>
</protein>
<gene>
    <name evidence="1" type="ORF">EA686_29040</name>
</gene>
<organism evidence="1 2">
    <name type="scientific">Acinetobacter baumannii</name>
    <dbReference type="NCBI Taxonomy" id="470"/>
    <lineage>
        <taxon>Bacteria</taxon>
        <taxon>Pseudomonadati</taxon>
        <taxon>Pseudomonadota</taxon>
        <taxon>Gammaproteobacteria</taxon>
        <taxon>Moraxellales</taxon>
        <taxon>Moraxellaceae</taxon>
        <taxon>Acinetobacter</taxon>
        <taxon>Acinetobacter calcoaceticus/baumannii complex</taxon>
    </lineage>
</organism>
<dbReference type="AlphaFoldDB" id="A0A3R9RSH6"/>
<evidence type="ECO:0000313" key="1">
    <source>
        <dbReference type="EMBL" id="RSR14114.1"/>
    </source>
</evidence>
<feature type="non-terminal residue" evidence="1">
    <location>
        <position position="1"/>
    </location>
</feature>
<dbReference type="EMBL" id="RFDI01002605">
    <property type="protein sequence ID" value="RSR14114.1"/>
    <property type="molecule type" value="Genomic_DNA"/>
</dbReference>
<evidence type="ECO:0000313" key="2">
    <source>
        <dbReference type="Proteomes" id="UP000280073"/>
    </source>
</evidence>
<dbReference type="Proteomes" id="UP000280073">
    <property type="component" value="Unassembled WGS sequence"/>
</dbReference>
<proteinExistence type="predicted"/>
<feature type="non-terminal residue" evidence="1">
    <location>
        <position position="155"/>
    </location>
</feature>
<accession>A0A3R9RSH6</accession>